<gene>
    <name evidence="3" type="ORF">GCM10017557_75040</name>
</gene>
<evidence type="ECO:0000313" key="3">
    <source>
        <dbReference type="EMBL" id="BCL32645.1"/>
    </source>
</evidence>
<reference evidence="3 4" key="1">
    <citation type="journal article" date="2014" name="Int. J. Syst. Evol. Microbiol.">
        <title>Complete genome sequence of Corynebacterium casei LMG S-19264T (=DSM 44701T), isolated from a smear-ripened cheese.</title>
        <authorList>
            <consortium name="US DOE Joint Genome Institute (JGI-PGF)"/>
            <person name="Walter F."/>
            <person name="Albersmeier A."/>
            <person name="Kalinowski J."/>
            <person name="Ruckert C."/>
        </authorList>
    </citation>
    <scope>NUCLEOTIDE SEQUENCE [LARGE SCALE GENOMIC DNA]</scope>
    <source>
        <strain evidence="3 4">JCM 4677</strain>
    </source>
</reference>
<dbReference type="RefSeq" id="WP_055514713.1">
    <property type="nucleotide sequence ID" value="NZ_AP023440.1"/>
</dbReference>
<evidence type="ECO:0000259" key="2">
    <source>
        <dbReference type="Pfam" id="PF13452"/>
    </source>
</evidence>
<dbReference type="Pfam" id="PF13452">
    <property type="entry name" value="FAS1_DH_region"/>
    <property type="match status" value="1"/>
</dbReference>
<dbReference type="OrthoDB" id="7183822at2"/>
<dbReference type="Proteomes" id="UP000516444">
    <property type="component" value="Chromosome"/>
</dbReference>
<proteinExistence type="predicted"/>
<dbReference type="KEGG" id="sgm:GCM10017557_75040"/>
<feature type="domain" description="FAS1-like dehydratase" evidence="2">
    <location>
        <begin position="65"/>
        <end position="131"/>
    </location>
</feature>
<dbReference type="InterPro" id="IPR052741">
    <property type="entry name" value="Mitochondrial_HTD2"/>
</dbReference>
<evidence type="ECO:0000313" key="4">
    <source>
        <dbReference type="Proteomes" id="UP000516444"/>
    </source>
</evidence>
<dbReference type="PANTHER" id="PTHR28152:SF1">
    <property type="entry name" value="HYDROXYACYL-THIOESTER DEHYDRATASE TYPE 2, MITOCHONDRIAL"/>
    <property type="match status" value="1"/>
</dbReference>
<dbReference type="EMBL" id="AP023440">
    <property type="protein sequence ID" value="BCL32645.1"/>
    <property type="molecule type" value="Genomic_DNA"/>
</dbReference>
<dbReference type="SUPFAM" id="SSF54637">
    <property type="entry name" value="Thioesterase/thiol ester dehydrase-isomerase"/>
    <property type="match status" value="2"/>
</dbReference>
<evidence type="ECO:0000256" key="1">
    <source>
        <dbReference type="SAM" id="MobiDB-lite"/>
    </source>
</evidence>
<sequence>MEEIAERSELLLPGPAHALGGLLDVPVPDLDNGEALPLLWHWLYLLERPAQNDLGSDGHPARGTVPAPPGPGRRRMWAGGRVESRGPLRCGQVATRRTKVLSVREKRGRSGALTFVVVSHQVIQNGRVVIDEEQDIVYREAVAASSVRTDPTPAADARVPAADHEWEIAVSPTLLFRFSALTYNGHRIHYDRDYARDVEGYPGLVTHGPLQALAMAEAARGRSEGRDQRFEYRLLSPLFDHQGMVVEAVRGPEGTTTAVRDVHGRQTAAGRLHSP</sequence>
<keyword evidence="4" id="KW-1185">Reference proteome</keyword>
<accession>A0A7G1PGW8</accession>
<dbReference type="InterPro" id="IPR039569">
    <property type="entry name" value="FAS1-like_DH_region"/>
</dbReference>
<feature type="region of interest" description="Disordered" evidence="1">
    <location>
        <begin position="255"/>
        <end position="275"/>
    </location>
</feature>
<dbReference type="InterPro" id="IPR029069">
    <property type="entry name" value="HotDog_dom_sf"/>
</dbReference>
<dbReference type="Gene3D" id="3.10.129.10">
    <property type="entry name" value="Hotdog Thioesterase"/>
    <property type="match status" value="1"/>
</dbReference>
<dbReference type="PANTHER" id="PTHR28152">
    <property type="entry name" value="HYDROXYACYL-THIOESTER DEHYDRATASE TYPE 2, MITOCHONDRIAL"/>
    <property type="match status" value="1"/>
</dbReference>
<protein>
    <recommendedName>
        <fullName evidence="2">FAS1-like dehydratase domain-containing protein</fullName>
    </recommendedName>
</protein>
<dbReference type="AlphaFoldDB" id="A0A7G1PGW8"/>
<feature type="region of interest" description="Disordered" evidence="1">
    <location>
        <begin position="53"/>
        <end position="75"/>
    </location>
</feature>
<dbReference type="GO" id="GO:0019171">
    <property type="term" value="F:(3R)-hydroxyacyl-[acyl-carrier-protein] dehydratase activity"/>
    <property type="evidence" value="ECO:0007669"/>
    <property type="project" value="TreeGrafter"/>
</dbReference>
<organism evidence="3 4">
    <name type="scientific">Streptomyces aurantiacus</name>
    <dbReference type="NCBI Taxonomy" id="47760"/>
    <lineage>
        <taxon>Bacteria</taxon>
        <taxon>Bacillati</taxon>
        <taxon>Actinomycetota</taxon>
        <taxon>Actinomycetes</taxon>
        <taxon>Kitasatosporales</taxon>
        <taxon>Streptomycetaceae</taxon>
        <taxon>Streptomyces</taxon>
        <taxon>Streptomyces aurantiacus group</taxon>
    </lineage>
</organism>
<name>A0A7G1PGW8_9ACTN</name>